<dbReference type="InterPro" id="IPR006657">
    <property type="entry name" value="MoPterin_dinucl-bd_dom"/>
</dbReference>
<dbReference type="Pfam" id="PF00384">
    <property type="entry name" value="Molybdopterin"/>
    <property type="match status" value="1"/>
</dbReference>
<dbReference type="Pfam" id="PF04879">
    <property type="entry name" value="Molybdop_Fe4S4"/>
    <property type="match status" value="1"/>
</dbReference>
<dbReference type="SUPFAM" id="SSF50692">
    <property type="entry name" value="ADC-like"/>
    <property type="match status" value="1"/>
</dbReference>
<evidence type="ECO:0000256" key="3">
    <source>
        <dbReference type="ARBA" id="ARBA00023004"/>
    </source>
</evidence>
<comment type="caution">
    <text evidence="6">The sequence shown here is derived from an EMBL/GenBank/DDBJ whole genome shotgun (WGS) entry which is preliminary data.</text>
</comment>
<dbReference type="Gene3D" id="2.20.25.90">
    <property type="entry name" value="ADC-like domains"/>
    <property type="match status" value="1"/>
</dbReference>
<evidence type="ECO:0000313" key="7">
    <source>
        <dbReference type="Proteomes" id="UP000561459"/>
    </source>
</evidence>
<keyword evidence="3" id="KW-0408">Iron</keyword>
<dbReference type="InterPro" id="IPR050612">
    <property type="entry name" value="Prok_Mopterin_Oxidored"/>
</dbReference>
<evidence type="ECO:0000256" key="1">
    <source>
        <dbReference type="ARBA" id="ARBA00010312"/>
    </source>
</evidence>
<keyword evidence="4" id="KW-0411">Iron-sulfur</keyword>
<dbReference type="CDD" id="cd02781">
    <property type="entry name" value="MopB_CT_Acetylene-hydratase"/>
    <property type="match status" value="1"/>
</dbReference>
<dbReference type="GO" id="GO:0051536">
    <property type="term" value="F:iron-sulfur cluster binding"/>
    <property type="evidence" value="ECO:0007669"/>
    <property type="project" value="UniProtKB-KW"/>
</dbReference>
<dbReference type="GO" id="GO:0046872">
    <property type="term" value="F:metal ion binding"/>
    <property type="evidence" value="ECO:0007669"/>
    <property type="project" value="UniProtKB-KW"/>
</dbReference>
<evidence type="ECO:0000259" key="5">
    <source>
        <dbReference type="PROSITE" id="PS51669"/>
    </source>
</evidence>
<protein>
    <submittedName>
        <fullName evidence="6">Anaerobic selenocysteine-containing dehydrogenase</fullName>
    </submittedName>
</protein>
<dbReference type="Gene3D" id="2.40.40.20">
    <property type="match status" value="1"/>
</dbReference>
<evidence type="ECO:0000256" key="4">
    <source>
        <dbReference type="ARBA" id="ARBA00023014"/>
    </source>
</evidence>
<dbReference type="GO" id="GO:0016491">
    <property type="term" value="F:oxidoreductase activity"/>
    <property type="evidence" value="ECO:0007669"/>
    <property type="project" value="InterPro"/>
</dbReference>
<dbReference type="InterPro" id="IPR006656">
    <property type="entry name" value="Mopterin_OxRdtase"/>
</dbReference>
<dbReference type="Proteomes" id="UP000561459">
    <property type="component" value="Unassembled WGS sequence"/>
</dbReference>
<keyword evidence="7" id="KW-1185">Reference proteome</keyword>
<organism evidence="6 7">
    <name type="scientific">Novosphingobium fluoreni</name>
    <dbReference type="NCBI Taxonomy" id="1391222"/>
    <lineage>
        <taxon>Bacteria</taxon>
        <taxon>Pseudomonadati</taxon>
        <taxon>Pseudomonadota</taxon>
        <taxon>Alphaproteobacteria</taxon>
        <taxon>Sphingomonadales</taxon>
        <taxon>Sphingomonadaceae</taxon>
        <taxon>Novosphingobium</taxon>
    </lineage>
</organism>
<accession>A0A7W6FYS5</accession>
<sequence>MAEAERATGRLQFGGSTKRTLCGLCPTNCGMLVEVEDDRPVRFHGDPGNPVNQGKLCPKGSAAIEIHEHPDRVNFVMKRVGKRGDGQWERIGWEQAMDEIAAKLSDIREREGPEALATLGGTQHSRDWATWRFITQWGTPNFINCGRNCGAGPIVTECSVYGWDTITVPPIPGITQCLIVWGGNPAESNPMGWGPLRKAVADGAMKLIVIDPRRTKTAAIADMHLQIKPRTDGALALGMIQTIIAKELYDKQFVEDWCLAFDQVRDIAAEWTPERTSEVTGIPAELIVAAARTYATSKPARLSFGVAATQIGEGASRSALLGQAILRAITGNLDVLGGETFEDDPYRTLAYWDLIDFGKLIDHPVRQRDNVNAHDIPISSVKGYAAFREAMANVKPDGHYAAQYMLFASQPHLYRAVLEGDPYRVRAIIVQNGEPLMNYGGAKLAQEAFTSDELELLVVMDHWQTPTAQLADYILPAADFLERHEMAMRWGFTRMFNTGQRTVSPRYERRDDYDLWSGLGRRLLDPAEWPEDVTAMLDRFLEPSGMTHKQWTEAEQNSFLPEGRTYQRYRQQGFATASGKVELVPSMFAKFGIEPTPVYTGPPYARPDVDDPEAYPLQMLTGSRVLEFMGSTMRHSRKMSARHPEPLVEMHPDTAAEFGVAEGDWLEILRPEGSIRQKAALTDAVRPGVVNLAGYWWDPKRGPGRDLSGAMEANANMITPTDPRLSSFSGDQPLRGLRCNIRRVNSPVAL</sequence>
<dbReference type="SMART" id="SM00926">
    <property type="entry name" value="Molybdop_Fe4S4"/>
    <property type="match status" value="1"/>
</dbReference>
<dbReference type="InterPro" id="IPR009010">
    <property type="entry name" value="Asp_de-COase-like_dom_sf"/>
</dbReference>
<dbReference type="Gene3D" id="3.40.228.10">
    <property type="entry name" value="Dimethylsulfoxide Reductase, domain 2"/>
    <property type="match status" value="1"/>
</dbReference>
<dbReference type="Pfam" id="PF01568">
    <property type="entry name" value="Molydop_binding"/>
    <property type="match status" value="1"/>
</dbReference>
<proteinExistence type="inferred from homology"/>
<dbReference type="SUPFAM" id="SSF53706">
    <property type="entry name" value="Formate dehydrogenase/DMSO reductase, domains 1-3"/>
    <property type="match status" value="1"/>
</dbReference>
<dbReference type="PANTHER" id="PTHR43742">
    <property type="entry name" value="TRIMETHYLAMINE-N-OXIDE REDUCTASE"/>
    <property type="match status" value="1"/>
</dbReference>
<name>A0A7W6FYS5_9SPHN</name>
<dbReference type="InterPro" id="IPR006963">
    <property type="entry name" value="Mopterin_OxRdtase_4Fe-4S_dom"/>
</dbReference>
<gene>
    <name evidence="6" type="ORF">GGR39_002007</name>
</gene>
<dbReference type="PROSITE" id="PS51669">
    <property type="entry name" value="4FE4S_MOW_BIS_MGD"/>
    <property type="match status" value="1"/>
</dbReference>
<comment type="similarity">
    <text evidence="1">Belongs to the prokaryotic molybdopterin-containing oxidoreductase family.</text>
</comment>
<dbReference type="GO" id="GO:0043546">
    <property type="term" value="F:molybdopterin cofactor binding"/>
    <property type="evidence" value="ECO:0007669"/>
    <property type="project" value="InterPro"/>
</dbReference>
<reference evidence="6 7" key="1">
    <citation type="submission" date="2020-08" db="EMBL/GenBank/DDBJ databases">
        <title>Genomic Encyclopedia of Type Strains, Phase IV (KMG-IV): sequencing the most valuable type-strain genomes for metagenomic binning, comparative biology and taxonomic classification.</title>
        <authorList>
            <person name="Goeker M."/>
        </authorList>
    </citation>
    <scope>NUCLEOTIDE SEQUENCE [LARGE SCALE GENOMIC DNA]</scope>
    <source>
        <strain evidence="6 7">DSM 27568</strain>
    </source>
</reference>
<dbReference type="GO" id="GO:0018818">
    <property type="term" value="F:acetylene hydratase activity"/>
    <property type="evidence" value="ECO:0007669"/>
    <property type="project" value="InterPro"/>
</dbReference>
<dbReference type="InterPro" id="IPR037949">
    <property type="entry name" value="MopB_CT_Acetylene-hydratase"/>
</dbReference>
<feature type="domain" description="4Fe-4S Mo/W bis-MGD-type" evidence="5">
    <location>
        <begin position="15"/>
        <end position="71"/>
    </location>
</feature>
<dbReference type="AlphaFoldDB" id="A0A7W6FYS5"/>
<dbReference type="Gene3D" id="3.40.50.740">
    <property type="match status" value="1"/>
</dbReference>
<evidence type="ECO:0000256" key="2">
    <source>
        <dbReference type="ARBA" id="ARBA00022723"/>
    </source>
</evidence>
<dbReference type="EMBL" id="JACIDY010000004">
    <property type="protein sequence ID" value="MBB3940350.1"/>
    <property type="molecule type" value="Genomic_DNA"/>
</dbReference>
<evidence type="ECO:0000313" key="6">
    <source>
        <dbReference type="EMBL" id="MBB3940350.1"/>
    </source>
</evidence>
<keyword evidence="2" id="KW-0479">Metal-binding</keyword>